<dbReference type="SMART" id="SM00387">
    <property type="entry name" value="HATPase_c"/>
    <property type="match status" value="1"/>
</dbReference>
<dbReference type="InterPro" id="IPR004358">
    <property type="entry name" value="Sig_transdc_His_kin-like_C"/>
</dbReference>
<dbReference type="GO" id="GO:0000155">
    <property type="term" value="F:phosphorelay sensor kinase activity"/>
    <property type="evidence" value="ECO:0007669"/>
    <property type="project" value="InterPro"/>
</dbReference>
<dbReference type="Pfam" id="PF00512">
    <property type="entry name" value="HisKA"/>
    <property type="match status" value="1"/>
</dbReference>
<evidence type="ECO:0000313" key="18">
    <source>
        <dbReference type="EMBL" id="SNQ62047.1"/>
    </source>
</evidence>
<protein>
    <recommendedName>
        <fullName evidence="4">histidine kinase</fullName>
        <ecNumber evidence="4">2.7.13.3</ecNumber>
    </recommendedName>
</protein>
<accession>A0A284VS81</accession>
<evidence type="ECO:0000256" key="7">
    <source>
        <dbReference type="ARBA" id="ARBA00022679"/>
    </source>
</evidence>
<reference evidence="19" key="1">
    <citation type="submission" date="2017-06" db="EMBL/GenBank/DDBJ databases">
        <authorList>
            <person name="Cremers G."/>
        </authorList>
    </citation>
    <scope>NUCLEOTIDE SEQUENCE [LARGE SCALE GENOMIC DNA]</scope>
</reference>
<dbReference type="InterPro" id="IPR003661">
    <property type="entry name" value="HisK_dim/P_dom"/>
</dbReference>
<evidence type="ECO:0000256" key="1">
    <source>
        <dbReference type="ARBA" id="ARBA00000085"/>
    </source>
</evidence>
<keyword evidence="13" id="KW-0902">Two-component regulatory system</keyword>
<evidence type="ECO:0000256" key="13">
    <source>
        <dbReference type="ARBA" id="ARBA00023012"/>
    </source>
</evidence>
<dbReference type="Proteomes" id="UP000218615">
    <property type="component" value="Unassembled WGS sequence"/>
</dbReference>
<comment type="catalytic activity">
    <reaction evidence="1">
        <text>ATP + protein L-histidine = ADP + protein N-phospho-L-histidine.</text>
        <dbReference type="EC" id="2.7.13.3"/>
    </reaction>
</comment>
<dbReference type="InterPro" id="IPR050351">
    <property type="entry name" value="BphY/WalK/GraS-like"/>
</dbReference>
<keyword evidence="10 18" id="KW-0418">Kinase</keyword>
<dbReference type="RefSeq" id="WP_096206661.1">
    <property type="nucleotide sequence ID" value="NZ_FZMP01000203.1"/>
</dbReference>
<evidence type="ECO:0000259" key="16">
    <source>
        <dbReference type="PROSITE" id="PS50112"/>
    </source>
</evidence>
<evidence type="ECO:0000256" key="2">
    <source>
        <dbReference type="ARBA" id="ARBA00004141"/>
    </source>
</evidence>
<dbReference type="NCBIfam" id="TIGR00229">
    <property type="entry name" value="sensory_box"/>
    <property type="match status" value="2"/>
</dbReference>
<dbReference type="AlphaFoldDB" id="A0A284VS81"/>
<dbReference type="InterPro" id="IPR001610">
    <property type="entry name" value="PAC"/>
</dbReference>
<evidence type="ECO:0000256" key="8">
    <source>
        <dbReference type="ARBA" id="ARBA00022692"/>
    </source>
</evidence>
<dbReference type="PROSITE" id="PS50109">
    <property type="entry name" value="HIS_KIN"/>
    <property type="match status" value="1"/>
</dbReference>
<evidence type="ECO:0000256" key="14">
    <source>
        <dbReference type="ARBA" id="ARBA00023136"/>
    </source>
</evidence>
<dbReference type="SMART" id="SM00091">
    <property type="entry name" value="PAS"/>
    <property type="match status" value="2"/>
</dbReference>
<evidence type="ECO:0000256" key="12">
    <source>
        <dbReference type="ARBA" id="ARBA00022989"/>
    </source>
</evidence>
<dbReference type="PRINTS" id="PR00344">
    <property type="entry name" value="BCTRLSENSOR"/>
</dbReference>
<keyword evidence="19" id="KW-1185">Reference proteome</keyword>
<dbReference type="OrthoDB" id="8127at2157"/>
<dbReference type="PANTHER" id="PTHR42878">
    <property type="entry name" value="TWO-COMPONENT HISTIDINE KINASE"/>
    <property type="match status" value="1"/>
</dbReference>
<keyword evidence="5" id="KW-1003">Cell membrane</keyword>
<keyword evidence="7 18" id="KW-0808">Transferase</keyword>
<dbReference type="InterPro" id="IPR003594">
    <property type="entry name" value="HATPase_dom"/>
</dbReference>
<dbReference type="PANTHER" id="PTHR42878:SF7">
    <property type="entry name" value="SENSOR HISTIDINE KINASE GLRK"/>
    <property type="match status" value="1"/>
</dbReference>
<dbReference type="CDD" id="cd00130">
    <property type="entry name" value="PAS"/>
    <property type="match status" value="2"/>
</dbReference>
<evidence type="ECO:0000259" key="17">
    <source>
        <dbReference type="PROSITE" id="PS50113"/>
    </source>
</evidence>
<dbReference type="FunFam" id="3.30.565.10:FF:000023">
    <property type="entry name" value="PAS domain-containing sensor histidine kinase"/>
    <property type="match status" value="1"/>
</dbReference>
<evidence type="ECO:0000256" key="6">
    <source>
        <dbReference type="ARBA" id="ARBA00022553"/>
    </source>
</evidence>
<dbReference type="InterPro" id="IPR035965">
    <property type="entry name" value="PAS-like_dom_sf"/>
</dbReference>
<keyword evidence="8" id="KW-0812">Transmembrane</keyword>
<dbReference type="Pfam" id="PF00989">
    <property type="entry name" value="PAS"/>
    <property type="match status" value="2"/>
</dbReference>
<dbReference type="CDD" id="cd00075">
    <property type="entry name" value="HATPase"/>
    <property type="match status" value="1"/>
</dbReference>
<evidence type="ECO:0000256" key="5">
    <source>
        <dbReference type="ARBA" id="ARBA00022475"/>
    </source>
</evidence>
<dbReference type="InterPro" id="IPR000014">
    <property type="entry name" value="PAS"/>
</dbReference>
<dbReference type="EMBL" id="FZMP01000203">
    <property type="protein sequence ID" value="SNQ62047.1"/>
    <property type="molecule type" value="Genomic_DNA"/>
</dbReference>
<dbReference type="GO" id="GO:0030295">
    <property type="term" value="F:protein kinase activator activity"/>
    <property type="evidence" value="ECO:0007669"/>
    <property type="project" value="TreeGrafter"/>
</dbReference>
<dbReference type="SUPFAM" id="SSF47384">
    <property type="entry name" value="Homodimeric domain of signal transducing histidine kinase"/>
    <property type="match status" value="1"/>
</dbReference>
<evidence type="ECO:0000259" key="15">
    <source>
        <dbReference type="PROSITE" id="PS50109"/>
    </source>
</evidence>
<evidence type="ECO:0000313" key="19">
    <source>
        <dbReference type="Proteomes" id="UP000218615"/>
    </source>
</evidence>
<gene>
    <name evidence="18" type="ORF">MNV_560093</name>
</gene>
<dbReference type="PROSITE" id="PS50112">
    <property type="entry name" value="PAS"/>
    <property type="match status" value="2"/>
</dbReference>
<evidence type="ECO:0000256" key="4">
    <source>
        <dbReference type="ARBA" id="ARBA00012438"/>
    </source>
</evidence>
<proteinExistence type="predicted"/>
<keyword evidence="11" id="KW-0067">ATP-binding</keyword>
<dbReference type="GO" id="GO:0000156">
    <property type="term" value="F:phosphorelay response regulator activity"/>
    <property type="evidence" value="ECO:0007669"/>
    <property type="project" value="TreeGrafter"/>
</dbReference>
<name>A0A284VS81_9EURY</name>
<dbReference type="InterPro" id="IPR013767">
    <property type="entry name" value="PAS_fold"/>
</dbReference>
<keyword evidence="6" id="KW-0597">Phosphoprotein</keyword>
<feature type="domain" description="PAS" evidence="16">
    <location>
        <begin position="149"/>
        <end position="219"/>
    </location>
</feature>
<feature type="domain" description="PAC" evidence="17">
    <location>
        <begin position="96"/>
        <end position="148"/>
    </location>
</feature>
<organism evidence="18 19">
    <name type="scientific">Candidatus Methanoperedens nitratireducens</name>
    <dbReference type="NCBI Taxonomy" id="1392998"/>
    <lineage>
        <taxon>Archaea</taxon>
        <taxon>Methanobacteriati</taxon>
        <taxon>Methanobacteriota</taxon>
        <taxon>Stenosarchaea group</taxon>
        <taxon>Methanomicrobia</taxon>
        <taxon>Methanosarcinales</taxon>
        <taxon>ANME-2 cluster</taxon>
        <taxon>Candidatus Methanoperedentaceae</taxon>
        <taxon>Candidatus Methanoperedens</taxon>
    </lineage>
</organism>
<dbReference type="Gene3D" id="1.10.287.130">
    <property type="match status" value="1"/>
</dbReference>
<dbReference type="Pfam" id="PF02518">
    <property type="entry name" value="HATPase_c"/>
    <property type="match status" value="1"/>
</dbReference>
<dbReference type="GO" id="GO:0005886">
    <property type="term" value="C:plasma membrane"/>
    <property type="evidence" value="ECO:0007669"/>
    <property type="project" value="UniProtKB-SubCell"/>
</dbReference>
<evidence type="ECO:0000256" key="10">
    <source>
        <dbReference type="ARBA" id="ARBA00022777"/>
    </source>
</evidence>
<dbReference type="SUPFAM" id="SSF55785">
    <property type="entry name" value="PYP-like sensor domain (PAS domain)"/>
    <property type="match status" value="2"/>
</dbReference>
<evidence type="ECO:0000256" key="11">
    <source>
        <dbReference type="ARBA" id="ARBA00022840"/>
    </source>
</evidence>
<dbReference type="InterPro" id="IPR005467">
    <property type="entry name" value="His_kinase_dom"/>
</dbReference>
<dbReference type="SMART" id="SM00388">
    <property type="entry name" value="HisKA"/>
    <property type="match status" value="1"/>
</dbReference>
<keyword evidence="14" id="KW-0472">Membrane</keyword>
<dbReference type="PROSITE" id="PS50113">
    <property type="entry name" value="PAC"/>
    <property type="match status" value="2"/>
</dbReference>
<dbReference type="GO" id="GO:0007234">
    <property type="term" value="P:osmosensory signaling via phosphorelay pathway"/>
    <property type="evidence" value="ECO:0007669"/>
    <property type="project" value="TreeGrafter"/>
</dbReference>
<dbReference type="InterPro" id="IPR036890">
    <property type="entry name" value="HATPase_C_sf"/>
</dbReference>
<dbReference type="CDD" id="cd00082">
    <property type="entry name" value="HisKA"/>
    <property type="match status" value="1"/>
</dbReference>
<dbReference type="GO" id="GO:0006355">
    <property type="term" value="P:regulation of DNA-templated transcription"/>
    <property type="evidence" value="ECO:0007669"/>
    <property type="project" value="InterPro"/>
</dbReference>
<dbReference type="GO" id="GO:0005524">
    <property type="term" value="F:ATP binding"/>
    <property type="evidence" value="ECO:0007669"/>
    <property type="project" value="UniProtKB-KW"/>
</dbReference>
<dbReference type="SUPFAM" id="SSF55874">
    <property type="entry name" value="ATPase domain of HSP90 chaperone/DNA topoisomerase II/histidine kinase"/>
    <property type="match status" value="1"/>
</dbReference>
<dbReference type="EC" id="2.7.13.3" evidence="4"/>
<feature type="domain" description="Histidine kinase" evidence="15">
    <location>
        <begin position="294"/>
        <end position="503"/>
    </location>
</feature>
<comment type="subcellular location">
    <subcellularLocation>
        <location evidence="3">Cell membrane</location>
    </subcellularLocation>
    <subcellularLocation>
        <location evidence="2">Membrane</location>
        <topology evidence="2">Multi-pass membrane protein</topology>
    </subcellularLocation>
</comment>
<keyword evidence="9" id="KW-0547">Nucleotide-binding</keyword>
<feature type="domain" description="PAS" evidence="16">
    <location>
        <begin position="22"/>
        <end position="59"/>
    </location>
</feature>
<dbReference type="SMART" id="SM00086">
    <property type="entry name" value="PAC"/>
    <property type="match status" value="2"/>
</dbReference>
<dbReference type="Gene3D" id="3.30.565.10">
    <property type="entry name" value="Histidine kinase-like ATPase, C-terminal domain"/>
    <property type="match status" value="1"/>
</dbReference>
<dbReference type="Gene3D" id="3.30.450.20">
    <property type="entry name" value="PAS domain"/>
    <property type="match status" value="2"/>
</dbReference>
<dbReference type="InterPro" id="IPR036097">
    <property type="entry name" value="HisK_dim/P_sf"/>
</dbReference>
<feature type="domain" description="PAC" evidence="17">
    <location>
        <begin position="226"/>
        <end position="276"/>
    </location>
</feature>
<evidence type="ECO:0000256" key="9">
    <source>
        <dbReference type="ARBA" id="ARBA00022741"/>
    </source>
</evidence>
<keyword evidence="12" id="KW-1133">Transmembrane helix</keyword>
<dbReference type="InterPro" id="IPR000700">
    <property type="entry name" value="PAS-assoc_C"/>
</dbReference>
<evidence type="ECO:0000256" key="3">
    <source>
        <dbReference type="ARBA" id="ARBA00004236"/>
    </source>
</evidence>
<sequence length="503" mass="57388">MTSKFGKPGLRRKRTKKELREVEARYRSIFENAITGIFQITPDGSFLAVNPRLAGMLGYGSPGELMSEINDFRRLCVDPGHLDELIRLIQTQRVVVDFTIQICRKDGSRIRASVNAWSLRDASGKIAGFEGMLVDITERWKALLALRESEIKFRSVTQSAIDAIISADTAGNIISWNKGAQTIFGYTEEEASGRSLTILIPEKYREPHRKGLERVNATGETRIIGKTVEFSGLRKDGSEFPLELSLSTWKTGERRFYTGIIRDITERKRAEEMLKNYAAALEEANRLKDLFTDIMRHDLLNPLNVIRMADELLLEKTKDDDIHKSLLMIKRNSDKLIEMIKNASMYAKLESADKLEKSRLDLNTIFRTVADNFKPQIDEKNIHLEYLPESEFYAMVNPMIEDVFSNLLDNAIKYSPQGSRVEINIIDENELNRIYVKDWGYGIKEEDKDKLFTRFQRVAKKGVKGTGLGLAIVKRIVKLHGGRVWIEDNPEGGSIFYVEIPKA</sequence>